<keyword evidence="9" id="KW-1185">Reference proteome</keyword>
<evidence type="ECO:0000259" key="7">
    <source>
        <dbReference type="PROSITE" id="PS50863"/>
    </source>
</evidence>
<dbReference type="InterPro" id="IPR050655">
    <property type="entry name" value="Plant_B3_domain"/>
</dbReference>
<keyword evidence="3" id="KW-0238">DNA-binding</keyword>
<comment type="caution">
    <text evidence="8">The sequence shown here is derived from an EMBL/GenBank/DDBJ whole genome shotgun (WGS) entry which is preliminary data.</text>
</comment>
<evidence type="ECO:0000256" key="1">
    <source>
        <dbReference type="ARBA" id="ARBA00004123"/>
    </source>
</evidence>
<dbReference type="PROSITE" id="PS50863">
    <property type="entry name" value="B3"/>
    <property type="match status" value="2"/>
</dbReference>
<feature type="compositionally biased region" description="Basic and acidic residues" evidence="6">
    <location>
        <begin position="133"/>
        <end position="173"/>
    </location>
</feature>
<evidence type="ECO:0000313" key="8">
    <source>
        <dbReference type="EMBL" id="KAK4716435.1"/>
    </source>
</evidence>
<keyword evidence="4" id="KW-0804">Transcription</keyword>
<dbReference type="InterPro" id="IPR015300">
    <property type="entry name" value="DNA-bd_pseudobarrel_sf"/>
</dbReference>
<evidence type="ECO:0000313" key="9">
    <source>
        <dbReference type="Proteomes" id="UP001311915"/>
    </source>
</evidence>
<evidence type="ECO:0000256" key="5">
    <source>
        <dbReference type="ARBA" id="ARBA00023242"/>
    </source>
</evidence>
<reference evidence="8 9" key="1">
    <citation type="submission" date="2023-10" db="EMBL/GenBank/DDBJ databases">
        <title>Genome-Wide Identification Analysis in wild type Solanum Pinnatisectum Reveals Some Genes Defensing Phytophthora Infestans.</title>
        <authorList>
            <person name="Sun C."/>
        </authorList>
    </citation>
    <scope>NUCLEOTIDE SEQUENCE [LARGE SCALE GENOMIC DNA]</scope>
    <source>
        <strain evidence="8">LQN</strain>
        <tissue evidence="8">Leaf</tissue>
    </source>
</reference>
<dbReference type="Pfam" id="PF02362">
    <property type="entry name" value="B3"/>
    <property type="match status" value="2"/>
</dbReference>
<dbReference type="Proteomes" id="UP001311915">
    <property type="component" value="Unassembled WGS sequence"/>
</dbReference>
<dbReference type="SMART" id="SM01019">
    <property type="entry name" value="B3"/>
    <property type="match status" value="2"/>
</dbReference>
<feature type="region of interest" description="Disordered" evidence="6">
    <location>
        <begin position="114"/>
        <end position="199"/>
    </location>
</feature>
<dbReference type="InterPro" id="IPR003340">
    <property type="entry name" value="B3_DNA-bd"/>
</dbReference>
<dbReference type="EMBL" id="JAWPEI010000009">
    <property type="protein sequence ID" value="KAK4716435.1"/>
    <property type="molecule type" value="Genomic_DNA"/>
</dbReference>
<dbReference type="SUPFAM" id="SSF101936">
    <property type="entry name" value="DNA-binding pseudobarrel domain"/>
    <property type="match status" value="2"/>
</dbReference>
<feature type="domain" description="TF-B3" evidence="7">
    <location>
        <begin position="244"/>
        <end position="343"/>
    </location>
</feature>
<feature type="compositionally biased region" description="Acidic residues" evidence="6">
    <location>
        <begin position="174"/>
        <end position="197"/>
    </location>
</feature>
<dbReference type="CDD" id="cd10017">
    <property type="entry name" value="B3_DNA"/>
    <property type="match status" value="2"/>
</dbReference>
<evidence type="ECO:0000256" key="3">
    <source>
        <dbReference type="ARBA" id="ARBA00023125"/>
    </source>
</evidence>
<name>A0AAV9KVQ1_9SOLN</name>
<proteinExistence type="predicted"/>
<evidence type="ECO:0000256" key="6">
    <source>
        <dbReference type="SAM" id="MobiDB-lite"/>
    </source>
</evidence>
<keyword evidence="5" id="KW-0539">Nucleus</keyword>
<dbReference type="GO" id="GO:0003677">
    <property type="term" value="F:DNA binding"/>
    <property type="evidence" value="ECO:0007669"/>
    <property type="project" value="UniProtKB-KW"/>
</dbReference>
<keyword evidence="2" id="KW-0805">Transcription regulation</keyword>
<evidence type="ECO:0000256" key="4">
    <source>
        <dbReference type="ARBA" id="ARBA00023163"/>
    </source>
</evidence>
<dbReference type="GO" id="GO:0005634">
    <property type="term" value="C:nucleus"/>
    <property type="evidence" value="ECO:0007669"/>
    <property type="project" value="UniProtKB-SubCell"/>
</dbReference>
<accession>A0AAV9KVQ1</accession>
<organism evidence="8 9">
    <name type="scientific">Solanum pinnatisectum</name>
    <name type="common">tansyleaf nightshade</name>
    <dbReference type="NCBI Taxonomy" id="50273"/>
    <lineage>
        <taxon>Eukaryota</taxon>
        <taxon>Viridiplantae</taxon>
        <taxon>Streptophyta</taxon>
        <taxon>Embryophyta</taxon>
        <taxon>Tracheophyta</taxon>
        <taxon>Spermatophyta</taxon>
        <taxon>Magnoliopsida</taxon>
        <taxon>eudicotyledons</taxon>
        <taxon>Gunneridae</taxon>
        <taxon>Pentapetalae</taxon>
        <taxon>asterids</taxon>
        <taxon>lamiids</taxon>
        <taxon>Solanales</taxon>
        <taxon>Solanaceae</taxon>
        <taxon>Solanoideae</taxon>
        <taxon>Solaneae</taxon>
        <taxon>Solanum</taxon>
    </lineage>
</organism>
<dbReference type="PANTHER" id="PTHR31920">
    <property type="entry name" value="B3 DOMAIN-CONTAINING"/>
    <property type="match status" value="1"/>
</dbReference>
<evidence type="ECO:0000256" key="2">
    <source>
        <dbReference type="ARBA" id="ARBA00023015"/>
    </source>
</evidence>
<protein>
    <recommendedName>
        <fullName evidence="7">TF-B3 domain-containing protein</fullName>
    </recommendedName>
</protein>
<dbReference type="Gene3D" id="2.40.330.10">
    <property type="entry name" value="DNA-binding pseudobarrel domain"/>
    <property type="match status" value="2"/>
</dbReference>
<feature type="domain" description="TF-B3" evidence="7">
    <location>
        <begin position="3"/>
        <end position="96"/>
    </location>
</feature>
<dbReference type="AlphaFoldDB" id="A0AAV9KVQ1"/>
<comment type="subcellular location">
    <subcellularLocation>
        <location evidence="1">Nucleus</location>
    </subcellularLocation>
</comment>
<sequence length="351" mass="41102">MEKGFFKVFIPEISAKRLKLPTCYTDYKNGKLPRNIFLRDRFGNMWPIGVTTLGKDIYFEYGWEKIIKDNIVELGDFFIFDYDGTRIFDFKLLGRNGCEKEGAGGLKHVVKEEEAEEMNVEHQKSVEPKVNTRARDSKNISSSDVRDGNNMVEKKDVEDKECEKTKKVPKEHDDKEEEEKEEEDDDDDEYKEEEEDNERIVIFNKMTPRSKAKCKSATAGKVNNPHDQFVTDIFRSGRATKPKNPYFVTKIRRDRRNHLYVPADVVRDYQLQIPSSMTIRDSAGREFEAKLKIWQDGRIWLIGGWHNLCRWNLVEKNDTCICEFVRDKHIKGLYLQVHVVHEGEGSHPIKK</sequence>
<gene>
    <name evidence="8" type="ORF">R3W88_014773</name>
</gene>
<dbReference type="PANTHER" id="PTHR31920:SF135">
    <property type="entry name" value="B3 DOMAIN-CONTAINING PROTEIN OS03G0621600-RELATED"/>
    <property type="match status" value="1"/>
</dbReference>